<evidence type="ECO:0000313" key="3">
    <source>
        <dbReference type="Proteomes" id="UP000887013"/>
    </source>
</evidence>
<accession>A0A8X6T9A1</accession>
<comment type="caution">
    <text evidence="2">The sequence shown here is derived from an EMBL/GenBank/DDBJ whole genome shotgun (WGS) entry which is preliminary data.</text>
</comment>
<reference evidence="2" key="1">
    <citation type="submission" date="2020-08" db="EMBL/GenBank/DDBJ databases">
        <title>Multicomponent nature underlies the extraordinary mechanical properties of spider dragline silk.</title>
        <authorList>
            <person name="Kono N."/>
            <person name="Nakamura H."/>
            <person name="Mori M."/>
            <person name="Yoshida Y."/>
            <person name="Ohtoshi R."/>
            <person name="Malay A.D."/>
            <person name="Moran D.A.P."/>
            <person name="Tomita M."/>
            <person name="Numata K."/>
            <person name="Arakawa K."/>
        </authorList>
    </citation>
    <scope>NUCLEOTIDE SEQUENCE</scope>
</reference>
<protein>
    <submittedName>
        <fullName evidence="2">Uncharacterized protein</fullName>
    </submittedName>
</protein>
<evidence type="ECO:0000256" key="1">
    <source>
        <dbReference type="SAM" id="MobiDB-lite"/>
    </source>
</evidence>
<dbReference type="EMBL" id="BMAW01053185">
    <property type="protein sequence ID" value="GFS89813.1"/>
    <property type="molecule type" value="Genomic_DNA"/>
</dbReference>
<proteinExistence type="predicted"/>
<keyword evidence="3" id="KW-1185">Reference proteome</keyword>
<dbReference type="Proteomes" id="UP000887013">
    <property type="component" value="Unassembled WGS sequence"/>
</dbReference>
<evidence type="ECO:0000313" key="2">
    <source>
        <dbReference type="EMBL" id="GFS89813.1"/>
    </source>
</evidence>
<feature type="region of interest" description="Disordered" evidence="1">
    <location>
        <begin position="65"/>
        <end position="84"/>
    </location>
</feature>
<sequence>MKASHVSASPHDISHASFNTPPIVLYAVHSVRYQPLGNLCVPGHFRFGLMLRGPLKRATILVSDSDGLSKRSGNGKETGKINDF</sequence>
<name>A0A8X6T9A1_NEPPI</name>
<dbReference type="AlphaFoldDB" id="A0A8X6T9A1"/>
<organism evidence="2 3">
    <name type="scientific">Nephila pilipes</name>
    <name type="common">Giant wood spider</name>
    <name type="synonym">Nephila maculata</name>
    <dbReference type="NCBI Taxonomy" id="299642"/>
    <lineage>
        <taxon>Eukaryota</taxon>
        <taxon>Metazoa</taxon>
        <taxon>Ecdysozoa</taxon>
        <taxon>Arthropoda</taxon>
        <taxon>Chelicerata</taxon>
        <taxon>Arachnida</taxon>
        <taxon>Araneae</taxon>
        <taxon>Araneomorphae</taxon>
        <taxon>Entelegynae</taxon>
        <taxon>Araneoidea</taxon>
        <taxon>Nephilidae</taxon>
        <taxon>Nephila</taxon>
    </lineage>
</organism>
<gene>
    <name evidence="2" type="ORF">NPIL_367581</name>
</gene>